<comment type="caution">
    <text evidence="2">The sequence shown here is derived from an EMBL/GenBank/DDBJ whole genome shotgun (WGS) entry which is preliminary data.</text>
</comment>
<reference evidence="2" key="1">
    <citation type="submission" date="2020-09" db="EMBL/GenBank/DDBJ databases">
        <authorList>
            <person name="Kikuchi T."/>
        </authorList>
    </citation>
    <scope>NUCLEOTIDE SEQUENCE</scope>
    <source>
        <strain evidence="2">SH1</strain>
    </source>
</reference>
<gene>
    <name evidence="2" type="ORF">BOKJ2_LOCUS10993</name>
</gene>
<dbReference type="EMBL" id="CAJFCW020000005">
    <property type="protein sequence ID" value="CAG9119776.1"/>
    <property type="molecule type" value="Genomic_DNA"/>
</dbReference>
<proteinExistence type="predicted"/>
<protein>
    <submittedName>
        <fullName evidence="2">Uncharacterized protein</fullName>
    </submittedName>
</protein>
<evidence type="ECO:0000256" key="1">
    <source>
        <dbReference type="SAM" id="MobiDB-lite"/>
    </source>
</evidence>
<dbReference type="AlphaFoldDB" id="A0A811L520"/>
<dbReference type="OrthoDB" id="5847301at2759"/>
<evidence type="ECO:0000313" key="3">
    <source>
        <dbReference type="Proteomes" id="UP000614601"/>
    </source>
</evidence>
<organism evidence="2 3">
    <name type="scientific">Bursaphelenchus okinawaensis</name>
    <dbReference type="NCBI Taxonomy" id="465554"/>
    <lineage>
        <taxon>Eukaryota</taxon>
        <taxon>Metazoa</taxon>
        <taxon>Ecdysozoa</taxon>
        <taxon>Nematoda</taxon>
        <taxon>Chromadorea</taxon>
        <taxon>Rhabditida</taxon>
        <taxon>Tylenchina</taxon>
        <taxon>Tylenchomorpha</taxon>
        <taxon>Aphelenchoidea</taxon>
        <taxon>Aphelenchoididae</taxon>
        <taxon>Bursaphelenchus</taxon>
    </lineage>
</organism>
<feature type="region of interest" description="Disordered" evidence="1">
    <location>
        <begin position="1"/>
        <end position="20"/>
    </location>
</feature>
<feature type="compositionally biased region" description="Polar residues" evidence="1">
    <location>
        <begin position="105"/>
        <end position="119"/>
    </location>
</feature>
<feature type="compositionally biased region" description="Basic and acidic residues" evidence="1">
    <location>
        <begin position="56"/>
        <end position="76"/>
    </location>
</feature>
<name>A0A811L520_9BILA</name>
<dbReference type="Proteomes" id="UP000614601">
    <property type="component" value="Unassembled WGS sequence"/>
</dbReference>
<feature type="region of interest" description="Disordered" evidence="1">
    <location>
        <begin position="44"/>
        <end position="156"/>
    </location>
</feature>
<feature type="compositionally biased region" description="Low complexity" evidence="1">
    <location>
        <begin position="83"/>
        <end position="98"/>
    </location>
</feature>
<evidence type="ECO:0000313" key="2">
    <source>
        <dbReference type="EMBL" id="CAD5224266.1"/>
    </source>
</evidence>
<sequence length="270" mass="29038">MADSGTAVEAPVVTNNGDEASLKAADEASLKAADALAEQIQRQKDALGGFKATKVKSTDKEEAGDKSEVTEEKPEEAPEEVVAEVTETVGNGEVPTVTEGDENINDSLKSLAGSTTSTFDSEDDVEKTEAEETDKKESDTESIIEEVPTDLPEVPGLDMEGAVEEVEDVNDKTDDILQASDLNSVLNDRDDDHVVNRQACTPQTDISDSDAQKLADAQANYMLPSAFNYTKKSEANSDSDTNSEIMLNDPCKCENIRRDPKVKTKVCSIL</sequence>
<dbReference type="Proteomes" id="UP000783686">
    <property type="component" value="Unassembled WGS sequence"/>
</dbReference>
<feature type="compositionally biased region" description="Basic and acidic residues" evidence="1">
    <location>
        <begin position="127"/>
        <end position="139"/>
    </location>
</feature>
<keyword evidence="3" id="KW-1185">Reference proteome</keyword>
<accession>A0A811L520</accession>
<dbReference type="EMBL" id="CAJFDH010000005">
    <property type="protein sequence ID" value="CAD5224266.1"/>
    <property type="molecule type" value="Genomic_DNA"/>
</dbReference>